<name>A0A2C9VG48_MANES</name>
<accession>A0A2C9VG48</accession>
<protein>
    <submittedName>
        <fullName evidence="2">Uncharacterized protein</fullName>
    </submittedName>
</protein>
<gene>
    <name evidence="2" type="ORF">MANES_08G073100</name>
</gene>
<dbReference type="AlphaFoldDB" id="A0A2C9VG48"/>
<keyword evidence="1" id="KW-0732">Signal</keyword>
<sequence>MFSPFLLSLDALSFLMVMESNFLRQNKIWYPNQGEQCTARLLLCSRS</sequence>
<evidence type="ECO:0000256" key="1">
    <source>
        <dbReference type="SAM" id="SignalP"/>
    </source>
</evidence>
<feature type="chain" id="PRO_5012293644" evidence="1">
    <location>
        <begin position="21"/>
        <end position="47"/>
    </location>
</feature>
<dbReference type="EMBL" id="CM004394">
    <property type="protein sequence ID" value="OAY43471.1"/>
    <property type="molecule type" value="Genomic_DNA"/>
</dbReference>
<proteinExistence type="predicted"/>
<evidence type="ECO:0000313" key="2">
    <source>
        <dbReference type="EMBL" id="OAY43471.1"/>
    </source>
</evidence>
<feature type="signal peptide" evidence="1">
    <location>
        <begin position="1"/>
        <end position="20"/>
    </location>
</feature>
<reference evidence="2" key="1">
    <citation type="submission" date="2016-02" db="EMBL/GenBank/DDBJ databases">
        <title>WGS assembly of Manihot esculenta.</title>
        <authorList>
            <person name="Bredeson J.V."/>
            <person name="Prochnik S.E."/>
            <person name="Lyons J.B."/>
            <person name="Schmutz J."/>
            <person name="Grimwood J."/>
            <person name="Vrebalov J."/>
            <person name="Bart R.S."/>
            <person name="Amuge T."/>
            <person name="Ferguson M.E."/>
            <person name="Green R."/>
            <person name="Putnam N."/>
            <person name="Stites J."/>
            <person name="Rounsley S."/>
            <person name="Rokhsar D.S."/>
        </authorList>
    </citation>
    <scope>NUCLEOTIDE SEQUENCE [LARGE SCALE GENOMIC DNA]</scope>
    <source>
        <tissue evidence="2">Leaf</tissue>
    </source>
</reference>
<organism evidence="2">
    <name type="scientific">Manihot esculenta</name>
    <name type="common">Cassava</name>
    <name type="synonym">Jatropha manihot</name>
    <dbReference type="NCBI Taxonomy" id="3983"/>
    <lineage>
        <taxon>Eukaryota</taxon>
        <taxon>Viridiplantae</taxon>
        <taxon>Streptophyta</taxon>
        <taxon>Embryophyta</taxon>
        <taxon>Tracheophyta</taxon>
        <taxon>Spermatophyta</taxon>
        <taxon>Magnoliopsida</taxon>
        <taxon>eudicotyledons</taxon>
        <taxon>Gunneridae</taxon>
        <taxon>Pentapetalae</taxon>
        <taxon>rosids</taxon>
        <taxon>fabids</taxon>
        <taxon>Malpighiales</taxon>
        <taxon>Euphorbiaceae</taxon>
        <taxon>Crotonoideae</taxon>
        <taxon>Manihoteae</taxon>
        <taxon>Manihot</taxon>
    </lineage>
</organism>